<evidence type="ECO:0000313" key="1">
    <source>
        <dbReference type="EMBL" id="TLF75305.1"/>
    </source>
</evidence>
<comment type="caution">
    <text evidence="1">The sequence shown here is derived from an EMBL/GenBank/DDBJ whole genome shotgun (WGS) entry which is preliminary data.</text>
</comment>
<evidence type="ECO:0000313" key="2">
    <source>
        <dbReference type="Proteomes" id="UP000306378"/>
    </source>
</evidence>
<reference evidence="1 2" key="1">
    <citation type="submission" date="2019-05" db="EMBL/GenBank/DDBJ databases">
        <title>Genomes sequences of two Nocardia cyriacigeorgica environmental isolates, type strains Nocardia asteroides ATCC 19247 and Nocardia cyriacigeorgica DSM 44484.</title>
        <authorList>
            <person name="Vautrin F."/>
            <person name="Bergeron E."/>
            <person name="Dubost A."/>
            <person name="Abrouk D."/>
            <person name="Rodriguez Nava V."/>
            <person name="Pujic P."/>
        </authorList>
    </citation>
    <scope>NUCLEOTIDE SEQUENCE [LARGE SCALE GENOMIC DNA]</scope>
    <source>
        <strain evidence="1 2">EML 446</strain>
    </source>
</reference>
<dbReference type="Proteomes" id="UP000306378">
    <property type="component" value="Unassembled WGS sequence"/>
</dbReference>
<dbReference type="AlphaFoldDB" id="A0A5R8NHY2"/>
<protein>
    <submittedName>
        <fullName evidence="1">Sigma-70 family RNA polymerase sigma factor</fullName>
    </submittedName>
</protein>
<sequence>MATSDEFDSVRNDPDPIRRGQRAAELIAIYQQRAAELARVRKAAIEEAHRSQGKSYTEIAELLGLTKGRVSQIRATAPPLERAFFGVGPVAVGIPRRLGFEEGRERSFFDAAYRMTQATVEQILTELALASSSFAIDPDTADLPAGDAVIVCGPKSAPIARTLLADDAAIGFDQDAQGWCIVDSRTGRRHHSPYLRDNADRHDIGYFSRRDRGRVIVHIAGLTSVGSLGVAHWLAANVAAVYDPGSAFISGIVECEFDRGFVITASRLLAGPYESGPGDG</sequence>
<gene>
    <name evidence="1" type="ORF">FEK34_21400</name>
</gene>
<accession>A0A5R8NHY2</accession>
<organism evidence="1 2">
    <name type="scientific">Nocardia cyriacigeorgica</name>
    <dbReference type="NCBI Taxonomy" id="135487"/>
    <lineage>
        <taxon>Bacteria</taxon>
        <taxon>Bacillati</taxon>
        <taxon>Actinomycetota</taxon>
        <taxon>Actinomycetes</taxon>
        <taxon>Mycobacteriales</taxon>
        <taxon>Nocardiaceae</taxon>
        <taxon>Nocardia</taxon>
    </lineage>
</organism>
<name>A0A5R8NHY2_9NOCA</name>
<proteinExistence type="predicted"/>
<dbReference type="EMBL" id="VBUT01000008">
    <property type="protein sequence ID" value="TLF75305.1"/>
    <property type="molecule type" value="Genomic_DNA"/>
</dbReference>